<name>A0A2T4UIR9_9ACTN</name>
<reference evidence="2 3" key="1">
    <citation type="submission" date="2018-03" db="EMBL/GenBank/DDBJ databases">
        <title>Aquarubrobacter algicola gen. nov., sp. nov., a novel actinobacterium isolated from shallow eutrophic lake during the end of cyanobacterial harmful algal blooms.</title>
        <authorList>
            <person name="Chun S.J."/>
        </authorList>
    </citation>
    <scope>NUCLEOTIDE SEQUENCE [LARGE SCALE GENOMIC DNA]</scope>
    <source>
        <strain evidence="2 3">Seoho-28</strain>
    </source>
</reference>
<evidence type="ECO:0000313" key="3">
    <source>
        <dbReference type="Proteomes" id="UP000240739"/>
    </source>
</evidence>
<feature type="domain" description="AB hydrolase-1" evidence="1">
    <location>
        <begin position="54"/>
        <end position="288"/>
    </location>
</feature>
<dbReference type="PANTHER" id="PTHR43689">
    <property type="entry name" value="HYDROLASE"/>
    <property type="match status" value="1"/>
</dbReference>
<dbReference type="PRINTS" id="PR00111">
    <property type="entry name" value="ABHYDROLASE"/>
</dbReference>
<dbReference type="GO" id="GO:0003824">
    <property type="term" value="F:catalytic activity"/>
    <property type="evidence" value="ECO:0007669"/>
    <property type="project" value="InterPro"/>
</dbReference>
<evidence type="ECO:0000313" key="2">
    <source>
        <dbReference type="EMBL" id="PTL59128.1"/>
    </source>
</evidence>
<dbReference type="PRINTS" id="PR00412">
    <property type="entry name" value="EPOXHYDRLASE"/>
</dbReference>
<dbReference type="Pfam" id="PF00561">
    <property type="entry name" value="Abhydrolase_1"/>
    <property type="match status" value="1"/>
</dbReference>
<sequence length="302" mass="31994">MSASAVADAYGLADDPSWEDVRWEDHERSVRVRGARVAYVDLGPTDPDAPAAAPLVLLHGFGGCWQNWLPTIPPLARSRRVIGVDLPGFGASALPRDLPTPAAFARVVEALCEELDLGPVVLAGNSLGGLVATIVAGRSPDRVERLALLAPVGGAHIARVALEAGPKILGMQLDPVLRRTPLRSREHPLATLVHDPAALSPRLMRAALLPGAGKPGVPLAALGIGLQGVRHANLDGLLRRITAPTLLIWGLGDRLLPSRTAETFTRGIADARLVVLDDTGHVPQLERPRTVNRLLRQFADGS</sequence>
<gene>
    <name evidence="2" type="ORF">C7Y72_05425</name>
</gene>
<dbReference type="PANTHER" id="PTHR43689:SF8">
    <property type="entry name" value="ALPHA_BETA-HYDROLASES SUPERFAMILY PROTEIN"/>
    <property type="match status" value="1"/>
</dbReference>
<dbReference type="AlphaFoldDB" id="A0A2T4UIR9"/>
<dbReference type="Gene3D" id="3.40.50.1820">
    <property type="entry name" value="alpha/beta hydrolase"/>
    <property type="match status" value="1"/>
</dbReference>
<protein>
    <recommendedName>
        <fullName evidence="1">AB hydrolase-1 domain-containing protein</fullName>
    </recommendedName>
</protein>
<dbReference type="InterPro" id="IPR000639">
    <property type="entry name" value="Epox_hydrolase-like"/>
</dbReference>
<organism evidence="2 3">
    <name type="scientific">Paraconexibacter algicola</name>
    <dbReference type="NCBI Taxonomy" id="2133960"/>
    <lineage>
        <taxon>Bacteria</taxon>
        <taxon>Bacillati</taxon>
        <taxon>Actinomycetota</taxon>
        <taxon>Thermoleophilia</taxon>
        <taxon>Solirubrobacterales</taxon>
        <taxon>Paraconexibacteraceae</taxon>
        <taxon>Paraconexibacter</taxon>
    </lineage>
</organism>
<comment type="caution">
    <text evidence="2">The sequence shown here is derived from an EMBL/GenBank/DDBJ whole genome shotgun (WGS) entry which is preliminary data.</text>
</comment>
<proteinExistence type="predicted"/>
<dbReference type="RefSeq" id="WP_107567564.1">
    <property type="nucleotide sequence ID" value="NZ_PYYB01000001.1"/>
</dbReference>
<dbReference type="SUPFAM" id="SSF53474">
    <property type="entry name" value="alpha/beta-Hydrolases"/>
    <property type="match status" value="1"/>
</dbReference>
<keyword evidence="3" id="KW-1185">Reference proteome</keyword>
<evidence type="ECO:0000259" key="1">
    <source>
        <dbReference type="Pfam" id="PF00561"/>
    </source>
</evidence>
<dbReference type="Proteomes" id="UP000240739">
    <property type="component" value="Unassembled WGS sequence"/>
</dbReference>
<dbReference type="InterPro" id="IPR029058">
    <property type="entry name" value="AB_hydrolase_fold"/>
</dbReference>
<dbReference type="EMBL" id="PYYB01000001">
    <property type="protein sequence ID" value="PTL59128.1"/>
    <property type="molecule type" value="Genomic_DNA"/>
</dbReference>
<dbReference type="InterPro" id="IPR000073">
    <property type="entry name" value="AB_hydrolase_1"/>
</dbReference>
<dbReference type="OrthoDB" id="9801162at2"/>
<accession>A0A2T4UIR9</accession>